<gene>
    <name evidence="1" type="ORF">Vadar_029334</name>
</gene>
<reference evidence="1 2" key="1">
    <citation type="journal article" date="2021" name="Hortic Res">
        <title>High-quality reference genome and annotation aids understanding of berry development for evergreen blueberry (Vaccinium darrowii).</title>
        <authorList>
            <person name="Yu J."/>
            <person name="Hulse-Kemp A.M."/>
            <person name="Babiker E."/>
            <person name="Staton M."/>
        </authorList>
    </citation>
    <scope>NUCLEOTIDE SEQUENCE [LARGE SCALE GENOMIC DNA]</scope>
    <source>
        <strain evidence="2">cv. NJ 8807/NJ 8810</strain>
        <tissue evidence="1">Young leaf</tissue>
    </source>
</reference>
<protein>
    <submittedName>
        <fullName evidence="1">Uncharacterized protein</fullName>
    </submittedName>
</protein>
<proteinExistence type="predicted"/>
<sequence length="163" mass="18550">MKRHCKEFGVLLGPITDVGETLSLKGLEFPGAKGKKMDERESKREAERNNIVGRKRESARTELDILVAVALGVRRPEKEEFLDKPRNVFEKILSLNGEDICKVFQKCLTNTDVENNHNRLLMPALKLLNCDFLTQTEKDLLREKEGTKLVVIDVLFITLDGNL</sequence>
<keyword evidence="2" id="KW-1185">Reference proteome</keyword>
<dbReference type="EMBL" id="CM037154">
    <property type="protein sequence ID" value="KAH7861686.1"/>
    <property type="molecule type" value="Genomic_DNA"/>
</dbReference>
<organism evidence="1 2">
    <name type="scientific">Vaccinium darrowii</name>
    <dbReference type="NCBI Taxonomy" id="229202"/>
    <lineage>
        <taxon>Eukaryota</taxon>
        <taxon>Viridiplantae</taxon>
        <taxon>Streptophyta</taxon>
        <taxon>Embryophyta</taxon>
        <taxon>Tracheophyta</taxon>
        <taxon>Spermatophyta</taxon>
        <taxon>Magnoliopsida</taxon>
        <taxon>eudicotyledons</taxon>
        <taxon>Gunneridae</taxon>
        <taxon>Pentapetalae</taxon>
        <taxon>asterids</taxon>
        <taxon>Ericales</taxon>
        <taxon>Ericaceae</taxon>
        <taxon>Vaccinioideae</taxon>
        <taxon>Vaccinieae</taxon>
        <taxon>Vaccinium</taxon>
    </lineage>
</organism>
<dbReference type="Proteomes" id="UP000828048">
    <property type="component" value="Chromosome 4"/>
</dbReference>
<accession>A0ACB7Z700</accession>
<name>A0ACB7Z700_9ERIC</name>
<evidence type="ECO:0000313" key="2">
    <source>
        <dbReference type="Proteomes" id="UP000828048"/>
    </source>
</evidence>
<evidence type="ECO:0000313" key="1">
    <source>
        <dbReference type="EMBL" id="KAH7861686.1"/>
    </source>
</evidence>
<comment type="caution">
    <text evidence="1">The sequence shown here is derived from an EMBL/GenBank/DDBJ whole genome shotgun (WGS) entry which is preliminary data.</text>
</comment>